<organism evidence="7 8">
    <name type="scientific">Candidatus Rhodobacter oscarellae</name>
    <dbReference type="NCBI Taxonomy" id="1675527"/>
    <lineage>
        <taxon>Bacteria</taxon>
        <taxon>Pseudomonadati</taxon>
        <taxon>Pseudomonadota</taxon>
        <taxon>Alphaproteobacteria</taxon>
        <taxon>Rhodobacterales</taxon>
        <taxon>Rhodobacter group</taxon>
        <taxon>Rhodobacter</taxon>
    </lineage>
</organism>
<accession>A0A0J9H4K9</accession>
<dbReference type="Pfam" id="PF05199">
    <property type="entry name" value="GMC_oxred_C"/>
    <property type="match status" value="1"/>
</dbReference>
<dbReference type="Gene3D" id="3.50.50.60">
    <property type="entry name" value="FAD/NAD(P)-binding domain"/>
    <property type="match status" value="2"/>
</dbReference>
<dbReference type="PANTHER" id="PTHR42784:SF1">
    <property type="entry name" value="PYRANOSE 2-OXIDASE"/>
    <property type="match status" value="1"/>
</dbReference>
<gene>
    <name evidence="7" type="ORF">AIOL_000750</name>
</gene>
<evidence type="ECO:0000256" key="3">
    <source>
        <dbReference type="ARBA" id="ARBA00022630"/>
    </source>
</evidence>
<dbReference type="PATRIC" id="fig|1675527.3.peg.808"/>
<keyword evidence="5" id="KW-0560">Oxidoreductase</keyword>
<comment type="cofactor">
    <cofactor evidence="1">
        <name>FAD</name>
        <dbReference type="ChEBI" id="CHEBI:57692"/>
    </cofactor>
</comment>
<dbReference type="RefSeq" id="WP_049641651.1">
    <property type="nucleotide sequence ID" value="NZ_LFTY01000001.1"/>
</dbReference>
<dbReference type="PANTHER" id="PTHR42784">
    <property type="entry name" value="PYRANOSE 2-OXIDASE"/>
    <property type="match status" value="1"/>
</dbReference>
<dbReference type="STRING" id="1675527.AIOL_000750"/>
<dbReference type="InterPro" id="IPR007867">
    <property type="entry name" value="GMC_OxRtase_C"/>
</dbReference>
<comment type="caution">
    <text evidence="7">The sequence shown here is derived from an EMBL/GenBank/DDBJ whole genome shotgun (WGS) entry which is preliminary data.</text>
</comment>
<evidence type="ECO:0000256" key="1">
    <source>
        <dbReference type="ARBA" id="ARBA00001974"/>
    </source>
</evidence>
<dbReference type="EMBL" id="LFTY01000001">
    <property type="protein sequence ID" value="KMW60588.1"/>
    <property type="molecule type" value="Genomic_DNA"/>
</dbReference>
<dbReference type="GO" id="GO:0016614">
    <property type="term" value="F:oxidoreductase activity, acting on CH-OH group of donors"/>
    <property type="evidence" value="ECO:0007669"/>
    <property type="project" value="InterPro"/>
</dbReference>
<feature type="domain" description="Glucose-methanol-choline oxidoreductase C-terminal" evidence="6">
    <location>
        <begin position="397"/>
        <end position="463"/>
    </location>
</feature>
<keyword evidence="8" id="KW-1185">Reference proteome</keyword>
<comment type="similarity">
    <text evidence="2">Belongs to the GMC oxidoreductase family.</text>
</comment>
<reference evidence="7 8" key="1">
    <citation type="submission" date="2015-06" db="EMBL/GenBank/DDBJ databases">
        <title>Draft genome sequence of an Alphaproteobacteria species associated to the Mediterranean sponge Oscarella lobularis.</title>
        <authorList>
            <person name="Jourda C."/>
            <person name="Santini S."/>
            <person name="Claverie J.-M."/>
        </authorList>
    </citation>
    <scope>NUCLEOTIDE SEQUENCE [LARGE SCALE GENOMIC DNA]</scope>
    <source>
        <strain evidence="7">IGS</strain>
    </source>
</reference>
<keyword evidence="3" id="KW-0285">Flavoprotein</keyword>
<dbReference type="InterPro" id="IPR051473">
    <property type="entry name" value="P2Ox-like"/>
</dbReference>
<dbReference type="AlphaFoldDB" id="A0A0J9H4K9"/>
<dbReference type="Proteomes" id="UP000037178">
    <property type="component" value="Unassembled WGS sequence"/>
</dbReference>
<proteinExistence type="inferred from homology"/>
<dbReference type="InterPro" id="IPR036188">
    <property type="entry name" value="FAD/NAD-bd_sf"/>
</dbReference>
<keyword evidence="4" id="KW-0274">FAD</keyword>
<name>A0A0J9H4K9_9RHOB</name>
<sequence length="470" mass="50285">MFQTTTAEEAARASWDVVIAGSSFSAMFFLRGLPAGTRALIVEKGAIIPHEAQVAALDRPREEYPMDNRSEMPKDWIAHRMFGGNSNCWWGQVPRFHPNDFRMAELYGQGASWPIDYDDLEVFYGEVEDVMEVAGGGVDHILPRSRPFPYPPHALSRSDRACIDAMPDIWVPVACARANGGGRAQCCANGVCHLCPVDSKFSVLNGIDSFLRDGVHLLTGAEAVSVVINAGRAGGLVIRDGAGEYTISGGIVALGTNAISNAAILKRSGLTAPALGRYLHEQHSIELVIDVAAPGYFGGTSITGHCYGFYDGPHRAEAAAVLVENYNAPNDLRLTPGRWTDRMMLKLIAEDLPKAENRVELDENGAPRIIWTGHSAYAHAGLERAMAGIATILPFELEAIVSQRSAATEAHIQGTHRMGLDAASSVVNGHCETHEVSGLFALGSGVFPTSSAANPTLTLSAIALRAGRSV</sequence>
<evidence type="ECO:0000256" key="4">
    <source>
        <dbReference type="ARBA" id="ARBA00022827"/>
    </source>
</evidence>
<protein>
    <submittedName>
        <fullName evidence="7">Glucose-methanol-choline (GMC) oxidoreductase:NAD binding site</fullName>
    </submittedName>
</protein>
<evidence type="ECO:0000259" key="6">
    <source>
        <dbReference type="Pfam" id="PF05199"/>
    </source>
</evidence>
<dbReference type="SUPFAM" id="SSF51905">
    <property type="entry name" value="FAD/NAD(P)-binding domain"/>
    <property type="match status" value="1"/>
</dbReference>
<evidence type="ECO:0000256" key="2">
    <source>
        <dbReference type="ARBA" id="ARBA00010790"/>
    </source>
</evidence>
<evidence type="ECO:0000313" key="8">
    <source>
        <dbReference type="Proteomes" id="UP000037178"/>
    </source>
</evidence>
<evidence type="ECO:0000256" key="5">
    <source>
        <dbReference type="ARBA" id="ARBA00023002"/>
    </source>
</evidence>
<evidence type="ECO:0000313" key="7">
    <source>
        <dbReference type="EMBL" id="KMW60588.1"/>
    </source>
</evidence>
<dbReference type="OrthoDB" id="9798604at2"/>